<reference evidence="1" key="1">
    <citation type="submission" date="2018-05" db="EMBL/GenBank/DDBJ databases">
        <authorList>
            <person name="Lanie J.A."/>
            <person name="Ng W.-L."/>
            <person name="Kazmierczak K.M."/>
            <person name="Andrzejewski T.M."/>
            <person name="Davidsen T.M."/>
            <person name="Wayne K.J."/>
            <person name="Tettelin H."/>
            <person name="Glass J.I."/>
            <person name="Rusch D."/>
            <person name="Podicherti R."/>
            <person name="Tsui H.-C.T."/>
            <person name="Winkler M.E."/>
        </authorList>
    </citation>
    <scope>NUCLEOTIDE SEQUENCE</scope>
</reference>
<organism evidence="1">
    <name type="scientific">marine metagenome</name>
    <dbReference type="NCBI Taxonomy" id="408172"/>
    <lineage>
        <taxon>unclassified sequences</taxon>
        <taxon>metagenomes</taxon>
        <taxon>ecological metagenomes</taxon>
    </lineage>
</organism>
<sequence length="39" mass="4843">MARFTWEESILAVPRNIKIYDIYHFIFCDEDNTFMEHVF</sequence>
<gene>
    <name evidence="1" type="ORF">METZ01_LOCUS256644</name>
</gene>
<protein>
    <submittedName>
        <fullName evidence="1">Uncharacterized protein</fullName>
    </submittedName>
</protein>
<accession>A0A382IVN5</accession>
<dbReference type="EMBL" id="UINC01069990">
    <property type="protein sequence ID" value="SVC03790.1"/>
    <property type="molecule type" value="Genomic_DNA"/>
</dbReference>
<proteinExistence type="predicted"/>
<evidence type="ECO:0000313" key="1">
    <source>
        <dbReference type="EMBL" id="SVC03790.1"/>
    </source>
</evidence>
<name>A0A382IVN5_9ZZZZ</name>
<dbReference type="AlphaFoldDB" id="A0A382IVN5"/>